<keyword evidence="3" id="KW-1015">Disulfide bond</keyword>
<dbReference type="KEGG" id="sva:SVA_2380"/>
<dbReference type="PROSITE" id="PS51352">
    <property type="entry name" value="THIOREDOXIN_2"/>
    <property type="match status" value="1"/>
</dbReference>
<dbReference type="Gene3D" id="3.40.30.10">
    <property type="entry name" value="Glutaredoxin"/>
    <property type="match status" value="1"/>
</dbReference>
<dbReference type="Pfam" id="PF00578">
    <property type="entry name" value="AhpC-TSA"/>
    <property type="match status" value="1"/>
</dbReference>
<dbReference type="PANTHER" id="PTHR42852:SF6">
    <property type="entry name" value="THIOL:DISULFIDE INTERCHANGE PROTEIN DSBE"/>
    <property type="match status" value="1"/>
</dbReference>
<organism evidence="6 7">
    <name type="scientific">Sulfurifustis variabilis</name>
    <dbReference type="NCBI Taxonomy" id="1675686"/>
    <lineage>
        <taxon>Bacteria</taxon>
        <taxon>Pseudomonadati</taxon>
        <taxon>Pseudomonadota</taxon>
        <taxon>Gammaproteobacteria</taxon>
        <taxon>Acidiferrobacterales</taxon>
        <taxon>Acidiferrobacteraceae</taxon>
        <taxon>Sulfurifustis</taxon>
    </lineage>
</organism>
<accession>A0A1B4V5V5</accession>
<evidence type="ECO:0000313" key="7">
    <source>
        <dbReference type="Proteomes" id="UP000218899"/>
    </source>
</evidence>
<dbReference type="InterPro" id="IPR013766">
    <property type="entry name" value="Thioredoxin_domain"/>
</dbReference>
<sequence>MSRMLRIGWVLLGIWAGPVWSGACPTAAPPGLIALDGRPAPGLRLPDLDGRTVDLKAFRGRWVMVHFWASWCAPCRREMPALARAAAGFGKDIALVLVNTAETEEEAFAFLGAVAPDLPSLLDRDGSATERWQPRGLPASFFVDPGGRLRWIALGGRPWDSPAYARLLARIPAC</sequence>
<gene>
    <name evidence="6" type="ORF">SVA_2380</name>
</gene>
<name>A0A1B4V5V5_9GAMM</name>
<dbReference type="PROSITE" id="PS00194">
    <property type="entry name" value="THIOREDOXIN_1"/>
    <property type="match status" value="1"/>
</dbReference>
<dbReference type="Proteomes" id="UP000218899">
    <property type="component" value="Chromosome"/>
</dbReference>
<reference evidence="6 7" key="1">
    <citation type="submission" date="2015-08" db="EMBL/GenBank/DDBJ databases">
        <title>Complete genome sequence of Sulfurifustis variabilis.</title>
        <authorList>
            <person name="Miura A."/>
            <person name="Kojima H."/>
            <person name="Fukui M."/>
        </authorList>
    </citation>
    <scope>NUCLEOTIDE SEQUENCE [LARGE SCALE GENOMIC DNA]</scope>
    <source>
        <strain evidence="7">skN76</strain>
    </source>
</reference>
<dbReference type="InterPro" id="IPR017937">
    <property type="entry name" value="Thioredoxin_CS"/>
</dbReference>
<keyword evidence="4" id="KW-0676">Redox-active center</keyword>
<comment type="subcellular location">
    <subcellularLocation>
        <location evidence="1">Cell envelope</location>
    </subcellularLocation>
</comment>
<dbReference type="AlphaFoldDB" id="A0A1B4V5V5"/>
<dbReference type="EMBL" id="AP014936">
    <property type="protein sequence ID" value="BAU48930.1"/>
    <property type="molecule type" value="Genomic_DNA"/>
</dbReference>
<evidence type="ECO:0000256" key="2">
    <source>
        <dbReference type="ARBA" id="ARBA00022748"/>
    </source>
</evidence>
<dbReference type="OrthoDB" id="9788279at2"/>
<feature type="domain" description="Thioredoxin" evidence="5">
    <location>
        <begin position="34"/>
        <end position="173"/>
    </location>
</feature>
<dbReference type="PANTHER" id="PTHR42852">
    <property type="entry name" value="THIOL:DISULFIDE INTERCHANGE PROTEIN DSBE"/>
    <property type="match status" value="1"/>
</dbReference>
<evidence type="ECO:0000256" key="4">
    <source>
        <dbReference type="ARBA" id="ARBA00023284"/>
    </source>
</evidence>
<protein>
    <submittedName>
        <fullName evidence="6">Alkyl hydroperoxide reductase</fullName>
    </submittedName>
</protein>
<evidence type="ECO:0000259" key="5">
    <source>
        <dbReference type="PROSITE" id="PS51352"/>
    </source>
</evidence>
<proteinExistence type="predicted"/>
<evidence type="ECO:0000256" key="3">
    <source>
        <dbReference type="ARBA" id="ARBA00023157"/>
    </source>
</evidence>
<dbReference type="SUPFAM" id="SSF52833">
    <property type="entry name" value="Thioredoxin-like"/>
    <property type="match status" value="1"/>
</dbReference>
<keyword evidence="2" id="KW-0201">Cytochrome c-type biogenesis</keyword>
<evidence type="ECO:0000313" key="6">
    <source>
        <dbReference type="EMBL" id="BAU48930.1"/>
    </source>
</evidence>
<dbReference type="PROSITE" id="PS51257">
    <property type="entry name" value="PROKAR_LIPOPROTEIN"/>
    <property type="match status" value="1"/>
</dbReference>
<keyword evidence="7" id="KW-1185">Reference proteome</keyword>
<dbReference type="InterPro" id="IPR036249">
    <property type="entry name" value="Thioredoxin-like_sf"/>
</dbReference>
<dbReference type="GO" id="GO:0030313">
    <property type="term" value="C:cell envelope"/>
    <property type="evidence" value="ECO:0007669"/>
    <property type="project" value="UniProtKB-SubCell"/>
</dbReference>
<dbReference type="GO" id="GO:0015036">
    <property type="term" value="F:disulfide oxidoreductase activity"/>
    <property type="evidence" value="ECO:0007669"/>
    <property type="project" value="UniProtKB-ARBA"/>
</dbReference>
<dbReference type="CDD" id="cd02966">
    <property type="entry name" value="TlpA_like_family"/>
    <property type="match status" value="1"/>
</dbReference>
<dbReference type="InterPro" id="IPR000866">
    <property type="entry name" value="AhpC/TSA"/>
</dbReference>
<dbReference type="GO" id="GO:0016209">
    <property type="term" value="F:antioxidant activity"/>
    <property type="evidence" value="ECO:0007669"/>
    <property type="project" value="InterPro"/>
</dbReference>
<evidence type="ECO:0000256" key="1">
    <source>
        <dbReference type="ARBA" id="ARBA00004196"/>
    </source>
</evidence>
<dbReference type="GO" id="GO:0017004">
    <property type="term" value="P:cytochrome complex assembly"/>
    <property type="evidence" value="ECO:0007669"/>
    <property type="project" value="UniProtKB-KW"/>
</dbReference>
<dbReference type="InterPro" id="IPR050553">
    <property type="entry name" value="Thioredoxin_ResA/DsbE_sf"/>
</dbReference>